<evidence type="ECO:0000256" key="1">
    <source>
        <dbReference type="SAM" id="MobiDB-lite"/>
    </source>
</evidence>
<gene>
    <name evidence="4" type="ORF">PCOR1329_LOCUS13827</name>
</gene>
<dbReference type="Pfam" id="PF07171">
    <property type="entry name" value="MlrC_C"/>
    <property type="match status" value="1"/>
</dbReference>
<evidence type="ECO:0000313" key="4">
    <source>
        <dbReference type="EMBL" id="CAK0808156.1"/>
    </source>
</evidence>
<evidence type="ECO:0000259" key="3">
    <source>
        <dbReference type="Pfam" id="PF07364"/>
    </source>
</evidence>
<sequence>MPPDARKRQRSDQAGEHTVVGIFSFALESNAFNPEPRRLSSFQFLEGKEYEKDERQSGFVRRLRAAEPELFGGVVVRFGVLYRGWCGGVVPAEDFARMKATAVEQCRSMLASGEELAGLYFDLHGAMGAEGCDDAEAELVEAVRGAAPRARLASASFDLHANVSERLCAAIDLAAAYKTFPHADMEETKTKALRMLLVCLRGVIEPRVVVVTIPAILEGEKVLTTEGHGQELYRWLRDLEPSAWRTPELVELLGPVDERVRPVRGLLDASFFVGHGCADESRVGAAVVLSGEASAVATLRELARTIAQWYWDRRKLFAHPAGCPLLQWAAAEAEILSSLAAGRRVLLGDLGDNTNAGASGDVPFVCRRLLRLASHGSPRMLVAGLVDRAAVEACAAVVAEGRDVLPAVRVGAGHALGARYGVDCGPLELRGARVRGLVNGGAWAVLEASPALTIVLQRSAWAFLGHADVERLTDRFHPASYDVVVVKGSVVGPLAEHLRAPGESPQRTACVMALTPGAAASPQPPRPRLRPGTYPEDEDSTWTAPAGSCAQPWRSRR</sequence>
<dbReference type="InterPro" id="IPR010799">
    <property type="entry name" value="MlrC_C"/>
</dbReference>
<dbReference type="Proteomes" id="UP001189429">
    <property type="component" value="Unassembled WGS sequence"/>
</dbReference>
<proteinExistence type="predicted"/>
<organism evidence="4 5">
    <name type="scientific">Prorocentrum cordatum</name>
    <dbReference type="NCBI Taxonomy" id="2364126"/>
    <lineage>
        <taxon>Eukaryota</taxon>
        <taxon>Sar</taxon>
        <taxon>Alveolata</taxon>
        <taxon>Dinophyceae</taxon>
        <taxon>Prorocentrales</taxon>
        <taxon>Prorocentraceae</taxon>
        <taxon>Prorocentrum</taxon>
    </lineage>
</organism>
<dbReference type="EMBL" id="CAUYUJ010004107">
    <property type="protein sequence ID" value="CAK0808156.1"/>
    <property type="molecule type" value="Genomic_DNA"/>
</dbReference>
<feature type="domain" description="Microcystin LR degradation protein MlrC N-terminal" evidence="3">
    <location>
        <begin position="21"/>
        <end position="240"/>
    </location>
</feature>
<evidence type="ECO:0000313" key="5">
    <source>
        <dbReference type="Proteomes" id="UP001189429"/>
    </source>
</evidence>
<name>A0ABN9QPN8_9DINO</name>
<feature type="domain" description="Microcystin LR degradation protein MlrC N-terminal" evidence="3">
    <location>
        <begin position="264"/>
        <end position="322"/>
    </location>
</feature>
<protein>
    <recommendedName>
        <fullName evidence="6">Microcystin degradation protein MlrC</fullName>
    </recommendedName>
</protein>
<accession>A0ABN9QPN8</accession>
<dbReference type="Pfam" id="PF07364">
    <property type="entry name" value="DUF1485"/>
    <property type="match status" value="2"/>
</dbReference>
<dbReference type="InterPro" id="IPR015995">
    <property type="entry name" value="MlrC_N"/>
</dbReference>
<evidence type="ECO:0000259" key="2">
    <source>
        <dbReference type="Pfam" id="PF07171"/>
    </source>
</evidence>
<feature type="domain" description="Microcystin LR degradation protein MlrC C-terminal" evidence="2">
    <location>
        <begin position="348"/>
        <end position="519"/>
    </location>
</feature>
<evidence type="ECO:0008006" key="6">
    <source>
        <dbReference type="Google" id="ProtNLM"/>
    </source>
</evidence>
<feature type="region of interest" description="Disordered" evidence="1">
    <location>
        <begin position="515"/>
        <end position="557"/>
    </location>
</feature>
<keyword evidence="5" id="KW-1185">Reference proteome</keyword>
<reference evidence="4" key="1">
    <citation type="submission" date="2023-10" db="EMBL/GenBank/DDBJ databases">
        <authorList>
            <person name="Chen Y."/>
            <person name="Shah S."/>
            <person name="Dougan E. K."/>
            <person name="Thang M."/>
            <person name="Chan C."/>
        </authorList>
    </citation>
    <scope>NUCLEOTIDE SEQUENCE [LARGE SCALE GENOMIC DNA]</scope>
</reference>
<comment type="caution">
    <text evidence="4">The sequence shown here is derived from an EMBL/GenBank/DDBJ whole genome shotgun (WGS) entry which is preliminary data.</text>
</comment>